<sequence length="501" mass="56221">MGYFKDVTPESAGISSKGILNFLDRIEESQIELHSFMVIRHGQCAAKGWWKPYDEKFRHPLYSFSKSLTATAIGFAEQEGILSLDEKIVDIFPDLLPENPSENLKKITLHHLLIMGCGHETEIMDNSENWISTFLHHPVLHEPGTFYKYNTAGTNMLAAVLRKKTGQNVTEFLKSRLLEPLGITSLTCALLGDGTELGGGGMKMVTEDMAKFTYFLSRQGEWEGKQLLRKDWFERACRKQIETEGDSEGHVKDWAQGYGYQCWMCRYPGSFRADGAYGQFGVVFPDLDLSVILTTATEQTQEELSALQEELIPYVKKEAGELPPSPLAGAVKERTTDLALPPRRGTRNPFMEEKVSKRVYVSAPLMGNQQLPDSAEILIGGSGLFSLETSPIQEMRFSFGSDKMYWKVQEGGKEKEFVLSMRRDFAYSEADGHIYAGSAAWRTLNTLEMEIRRMDGLSGGRMIVRFQKENLLLEAEDTLISVGGLGISPRQALTVFGIKKD</sequence>
<dbReference type="SUPFAM" id="SSF56601">
    <property type="entry name" value="beta-lactamase/transpeptidase-like"/>
    <property type="match status" value="1"/>
</dbReference>
<accession>A0A174AV49</accession>
<dbReference type="RefSeq" id="WP_055226703.1">
    <property type="nucleotide sequence ID" value="NZ_CYYV01000004.1"/>
</dbReference>
<keyword evidence="2" id="KW-0121">Carboxypeptidase</keyword>
<evidence type="ECO:0000313" key="2">
    <source>
        <dbReference type="EMBL" id="CUN92492.1"/>
    </source>
</evidence>
<proteinExistence type="predicted"/>
<dbReference type="AlphaFoldDB" id="A0A174AV49"/>
<organism evidence="2 3">
    <name type="scientific">Fusicatenibacter saccharivorans</name>
    <dbReference type="NCBI Taxonomy" id="1150298"/>
    <lineage>
        <taxon>Bacteria</taxon>
        <taxon>Bacillati</taxon>
        <taxon>Bacillota</taxon>
        <taxon>Clostridia</taxon>
        <taxon>Lachnospirales</taxon>
        <taxon>Lachnospiraceae</taxon>
        <taxon>Fusicatenibacter</taxon>
    </lineage>
</organism>
<name>A0A174AV49_9FIRM</name>
<protein>
    <submittedName>
        <fullName evidence="2">Beta-lactamase/D-alanine carboxypeptidase</fullName>
    </submittedName>
</protein>
<dbReference type="EMBL" id="CYYV01000004">
    <property type="protein sequence ID" value="CUN92492.1"/>
    <property type="molecule type" value="Genomic_DNA"/>
</dbReference>
<gene>
    <name evidence="2" type="ORF">ERS852406_00924</name>
</gene>
<reference evidence="2 3" key="1">
    <citation type="submission" date="2015-09" db="EMBL/GenBank/DDBJ databases">
        <authorList>
            <consortium name="Pathogen Informatics"/>
        </authorList>
    </citation>
    <scope>NUCLEOTIDE SEQUENCE [LARGE SCALE GENOMIC DNA]</scope>
    <source>
        <strain evidence="2 3">2789STDY5608849</strain>
    </source>
</reference>
<dbReference type="InterPro" id="IPR050789">
    <property type="entry name" value="Diverse_Enzym_Activities"/>
</dbReference>
<feature type="domain" description="Beta-lactamase-related" evidence="1">
    <location>
        <begin position="35"/>
        <end position="302"/>
    </location>
</feature>
<keyword evidence="2" id="KW-0378">Hydrolase</keyword>
<dbReference type="InterPro" id="IPR001466">
    <property type="entry name" value="Beta-lactam-related"/>
</dbReference>
<evidence type="ECO:0000313" key="3">
    <source>
        <dbReference type="Proteomes" id="UP000095706"/>
    </source>
</evidence>
<keyword evidence="2" id="KW-0645">Protease</keyword>
<dbReference type="GO" id="GO:0004180">
    <property type="term" value="F:carboxypeptidase activity"/>
    <property type="evidence" value="ECO:0007669"/>
    <property type="project" value="UniProtKB-KW"/>
</dbReference>
<evidence type="ECO:0000259" key="1">
    <source>
        <dbReference type="Pfam" id="PF00144"/>
    </source>
</evidence>
<dbReference type="Proteomes" id="UP000095706">
    <property type="component" value="Unassembled WGS sequence"/>
</dbReference>
<dbReference type="Pfam" id="PF00144">
    <property type="entry name" value="Beta-lactamase"/>
    <property type="match status" value="1"/>
</dbReference>
<dbReference type="PANTHER" id="PTHR43283:SF7">
    <property type="entry name" value="BETA-LACTAMASE-RELATED DOMAIN-CONTAINING PROTEIN"/>
    <property type="match status" value="1"/>
</dbReference>
<dbReference type="Gene3D" id="3.40.710.10">
    <property type="entry name" value="DD-peptidase/beta-lactamase superfamily"/>
    <property type="match status" value="1"/>
</dbReference>
<dbReference type="InterPro" id="IPR012338">
    <property type="entry name" value="Beta-lactam/transpept-like"/>
</dbReference>
<dbReference type="PANTHER" id="PTHR43283">
    <property type="entry name" value="BETA-LACTAMASE-RELATED"/>
    <property type="match status" value="1"/>
</dbReference>